<dbReference type="EMBL" id="RXNR01000031">
    <property type="protein sequence ID" value="RTQ92516.1"/>
    <property type="molecule type" value="Genomic_DNA"/>
</dbReference>
<keyword evidence="1" id="KW-0472">Membrane</keyword>
<name>A0A431USU1_9BACI</name>
<dbReference type="RefSeq" id="WP_126294666.1">
    <property type="nucleotide sequence ID" value="NZ_RXNR01000031.1"/>
</dbReference>
<feature type="transmembrane region" description="Helical" evidence="1">
    <location>
        <begin position="149"/>
        <end position="169"/>
    </location>
</feature>
<keyword evidence="1" id="KW-0812">Transmembrane</keyword>
<dbReference type="AlphaFoldDB" id="A0A431USU1"/>
<sequence>MVKWIIAAEIAFWVVIIAGLFARYVLKSKKISILLFLLTPLIDLALIMLTVVDLRNGATATIAHGISVIYIGVSIAYGKSMIDWADHKFQSWFLKKPSSKKILVGLEKGIYELKMLARHVFSYLIGSAIFWLIINYVGSNGTDAIIGVWKTWSVVLIIDGIISLSYLVFPKRTESK</sequence>
<feature type="transmembrane region" description="Helical" evidence="1">
    <location>
        <begin position="120"/>
        <end position="137"/>
    </location>
</feature>
<evidence type="ECO:0000256" key="1">
    <source>
        <dbReference type="SAM" id="Phobius"/>
    </source>
</evidence>
<gene>
    <name evidence="2" type="ORF">EKG35_11795</name>
</gene>
<reference evidence="2 3" key="1">
    <citation type="submission" date="2018-12" db="EMBL/GenBank/DDBJ databases">
        <authorList>
            <person name="Yu L."/>
        </authorList>
    </citation>
    <scope>NUCLEOTIDE SEQUENCE [LARGE SCALE GENOMIC DNA]</scope>
    <source>
        <strain evidence="2 3">S5H2222</strain>
    </source>
</reference>
<protein>
    <submittedName>
        <fullName evidence="2">Uncharacterized protein</fullName>
    </submittedName>
</protein>
<organism evidence="2 3">
    <name type="scientific">Lysinibacillus telephonicus</name>
    <dbReference type="NCBI Taxonomy" id="1714840"/>
    <lineage>
        <taxon>Bacteria</taxon>
        <taxon>Bacillati</taxon>
        <taxon>Bacillota</taxon>
        <taxon>Bacilli</taxon>
        <taxon>Bacillales</taxon>
        <taxon>Bacillaceae</taxon>
        <taxon>Lysinibacillus</taxon>
    </lineage>
</organism>
<feature type="transmembrane region" description="Helical" evidence="1">
    <location>
        <begin position="6"/>
        <end position="26"/>
    </location>
</feature>
<keyword evidence="3" id="KW-1185">Reference proteome</keyword>
<evidence type="ECO:0000313" key="2">
    <source>
        <dbReference type="EMBL" id="RTQ92516.1"/>
    </source>
</evidence>
<keyword evidence="1" id="KW-1133">Transmembrane helix</keyword>
<comment type="caution">
    <text evidence="2">The sequence shown here is derived from an EMBL/GenBank/DDBJ whole genome shotgun (WGS) entry which is preliminary data.</text>
</comment>
<accession>A0A431USU1</accession>
<evidence type="ECO:0000313" key="3">
    <source>
        <dbReference type="Proteomes" id="UP000276349"/>
    </source>
</evidence>
<feature type="transmembrane region" description="Helical" evidence="1">
    <location>
        <begin position="33"/>
        <end position="52"/>
    </location>
</feature>
<dbReference type="OrthoDB" id="2082317at2"/>
<feature type="transmembrane region" description="Helical" evidence="1">
    <location>
        <begin position="58"/>
        <end position="78"/>
    </location>
</feature>
<dbReference type="Proteomes" id="UP000276349">
    <property type="component" value="Unassembled WGS sequence"/>
</dbReference>
<proteinExistence type="predicted"/>